<evidence type="ECO:0000313" key="7">
    <source>
        <dbReference type="EMBL" id="TWU54535.1"/>
    </source>
</evidence>
<dbReference type="Proteomes" id="UP000318288">
    <property type="component" value="Unassembled WGS sequence"/>
</dbReference>
<dbReference type="SMART" id="SM01360">
    <property type="entry name" value="A2M"/>
    <property type="match status" value="1"/>
</dbReference>
<dbReference type="InterPro" id="IPR009048">
    <property type="entry name" value="A-macroglobulin_rcpt-bd"/>
</dbReference>
<dbReference type="Pfam" id="PF01835">
    <property type="entry name" value="MG2"/>
    <property type="match status" value="1"/>
</dbReference>
<keyword evidence="8" id="KW-1185">Reference proteome</keyword>
<accession>A0A5C6F0G8</accession>
<gene>
    <name evidence="7" type="ORF">Poly51_32540</name>
</gene>
<feature type="transmembrane region" description="Helical" evidence="5">
    <location>
        <begin position="791"/>
        <end position="812"/>
    </location>
</feature>
<keyword evidence="3" id="KW-0882">Thioester bond</keyword>
<comment type="similarity">
    <text evidence="1">Belongs to the protease inhibitor I39 (alpha-2-macroglobulin) family. Bacterial alpha-2-macroglobulin subfamily.</text>
</comment>
<evidence type="ECO:0000256" key="5">
    <source>
        <dbReference type="SAM" id="Phobius"/>
    </source>
</evidence>
<name>A0A5C6F0G8_9BACT</name>
<feature type="domain" description="Alpha-2-macroglobulin" evidence="6">
    <location>
        <begin position="977"/>
        <end position="1067"/>
    </location>
</feature>
<feature type="transmembrane region" description="Helical" evidence="5">
    <location>
        <begin position="98"/>
        <end position="119"/>
    </location>
</feature>
<dbReference type="InterPro" id="IPR002890">
    <property type="entry name" value="MG2"/>
</dbReference>
<dbReference type="OrthoDB" id="97821at2"/>
<evidence type="ECO:0000259" key="6">
    <source>
        <dbReference type="SMART" id="SM01360"/>
    </source>
</evidence>
<keyword evidence="2" id="KW-0732">Signal</keyword>
<evidence type="ECO:0000256" key="2">
    <source>
        <dbReference type="ARBA" id="ARBA00022729"/>
    </source>
</evidence>
<dbReference type="InterPro" id="IPR050473">
    <property type="entry name" value="A2M/Complement_sys"/>
</dbReference>
<dbReference type="Gene3D" id="1.50.10.20">
    <property type="match status" value="1"/>
</dbReference>
<dbReference type="SMART" id="SM01419">
    <property type="entry name" value="Thiol-ester_cl"/>
    <property type="match status" value="1"/>
</dbReference>
<protein>
    <submittedName>
        <fullName evidence="7">A-macroglobulin complement component</fullName>
    </submittedName>
</protein>
<evidence type="ECO:0000256" key="3">
    <source>
        <dbReference type="ARBA" id="ARBA00022966"/>
    </source>
</evidence>
<comment type="caution">
    <text evidence="7">The sequence shown here is derived from an EMBL/GenBank/DDBJ whole genome shotgun (WGS) entry which is preliminary data.</text>
</comment>
<dbReference type="PANTHER" id="PTHR11412">
    <property type="entry name" value="MACROGLOBULIN / COMPLEMENT"/>
    <property type="match status" value="1"/>
</dbReference>
<dbReference type="InterPro" id="IPR036595">
    <property type="entry name" value="A-macroglobulin_rcpt-bd_sf"/>
</dbReference>
<dbReference type="GO" id="GO:0005615">
    <property type="term" value="C:extracellular space"/>
    <property type="evidence" value="ECO:0007669"/>
    <property type="project" value="InterPro"/>
</dbReference>
<dbReference type="RefSeq" id="WP_146458738.1">
    <property type="nucleotide sequence ID" value="NZ_SJPW01000004.1"/>
</dbReference>
<dbReference type="InterPro" id="IPR008930">
    <property type="entry name" value="Terpenoid_cyclase/PrenylTrfase"/>
</dbReference>
<keyword evidence="5" id="KW-0472">Membrane</keyword>
<keyword evidence="4" id="KW-1015">Disulfide bond</keyword>
<organism evidence="7 8">
    <name type="scientific">Rubripirellula tenax</name>
    <dbReference type="NCBI Taxonomy" id="2528015"/>
    <lineage>
        <taxon>Bacteria</taxon>
        <taxon>Pseudomonadati</taxon>
        <taxon>Planctomycetota</taxon>
        <taxon>Planctomycetia</taxon>
        <taxon>Pirellulales</taxon>
        <taxon>Pirellulaceae</taxon>
        <taxon>Rubripirellula</taxon>
    </lineage>
</organism>
<evidence type="ECO:0000256" key="4">
    <source>
        <dbReference type="ARBA" id="ARBA00023157"/>
    </source>
</evidence>
<dbReference type="SUPFAM" id="SSF48239">
    <property type="entry name" value="Terpenoid cyclases/Protein prenyltransferases"/>
    <property type="match status" value="1"/>
</dbReference>
<sequence>MNPTDHNTNELRQSLLELHYDLLDEPEAAKLRSAIQTDAEVAAMWAETLALAETMATAAKLPADDRTTATPISLPPIMAVEVKPRVEPAREQQARRPVWIVPTVVAATAACLGFLVIGWRQFDRFPKAPASVVRIEAEVMPRKTTDKGNEFRFVTSRMDAASLRSGRFSVTPAILSFSVLAKSQVLFRGSTETDSSGTGKIVLPSELVIPHDANLEVTAKATSGSLRSSSLRVPLEPTRCLTYLTVDRPVYRPGETIYFRSLTLERTSLRPLVEVPIRYELIDPSGSVVPGLFSEGVSDRGVGNGAFAIPSTAPGGPYTLVAKSLDGFFPEERRDFDIRAYRVPRFKTKIEFRHRSYGPGDTVEADFAAERAEGGPLTNAKLRISAKVDDTIAHVQSATMTDSCTFAIAFHLPTHIKKGAGQLSVVLDDGGTQETTTETIPIQLGRVAVEFYPEGGYLVSGVPNRVYFTARDTLGKPIQLVGEVQSRSGEFVSSLATTRDGMGRFEFTPQFGERYALKVTSPVDVTDAPMLPTVVKDLPVIDTGFGVYEADSPIEMTIRSSLDRNVIVRSVCRGKRVGEQSVSLRSGDNPLTMEVTNDAGGVIRVTVLDAATLPAKPLVERLVYRRQKTHLTVEFEDPEAALDRSPGEPMRMNLQVRNEAGEPTPAVLGIAVVDEAALSLDKVERPMITTHFLLTSEVKQPEDLEHANFYLSDGPEAAESLDLLLGTQGWRRFVSGSTNQPNVDFREQLVRLLELDGSAGGGDQQTIGNESTAAYEWGEYHEAMTSAWQTIVLQTRLLLAGVVVLWGVSLVIRMRRQRVSGFVASMLVVATSLVVGGCGGSESNRVIPASEIAGFEQAMDQASARKAKAFRADPSGQPAPAENGIAERIDLVLRGFGPQSEAFAELRKARFGQPGSDDSQPTHALSPEQLNQLLVSRGLDAQSLADQLLDELRFPVRQYAHVHSTSPSDVREDFAETLYWQPLLITDSSGRASIRFDLSDSVTTFRVAVDAHSDSGSIGSFAGKIATRLPFQIEPQLPLEVTTGDRIDMPIAFANSSNGQLNIDYSIATDGSLVVQGDANRKLELDAGQRTRETVSLEVRPSAGNIAENTAASITIRGISESLSDSIRRTLRVVPSGYPGSQSVAGRLSGKATAKLNMPVDIVDGSLAVTVRAYPSPVADVMSGIESILREPHGCFEQASATNYPNAMALRYLQESQSANPEVAERALAMLNRGYTKLTSYECEKRGYEWFGSDPGHEALSAFGLMQFTDMSKVMTVDEAMIDRTRGWLLSRRDGNGSFARNPRHLHVWSVQQEIVNAYVLWALTEADVAAGQPSRAASELQKELDQLHKVADASRDPYLVALSAATLMNVRRTDLGEPLLSRLVELQNADGSLQGHSTVVSSGGLSRTMETTALAIIAWAKSANYTPQAQAAANWITTHRVGAGGFGSTQATVLALKALLSIAGKTPSQATEGKLQVRLAGTLLAEAKLPVGDGVAVEMTGLGEKIASQMSDLKNVELELIAIDANNVSYCVEAMYHSQTPVSSDDCPLDLTTKFSADLAADGTVPVGSTMQVIAEIKNTIKVGQGMAVAIIGLPGGVEPRTEKLDELKTKGEFDYYELRGRDVVLYWRTIPPSFNKSISLDVTATIPGKYTGPASRAYLYYTAEEKRWTEPLTIAIRRASND</sequence>
<dbReference type="Gene3D" id="2.20.130.20">
    <property type="match status" value="1"/>
</dbReference>
<dbReference type="InterPro" id="IPR011626">
    <property type="entry name" value="Alpha-macroglobulin_TED"/>
</dbReference>
<evidence type="ECO:0000256" key="1">
    <source>
        <dbReference type="ARBA" id="ARBA00010556"/>
    </source>
</evidence>
<keyword evidence="5" id="KW-0812">Transmembrane</keyword>
<keyword evidence="5" id="KW-1133">Transmembrane helix</keyword>
<reference evidence="7 8" key="1">
    <citation type="submission" date="2019-02" db="EMBL/GenBank/DDBJ databases">
        <title>Deep-cultivation of Planctomycetes and their phenomic and genomic characterization uncovers novel biology.</title>
        <authorList>
            <person name="Wiegand S."/>
            <person name="Jogler M."/>
            <person name="Boedeker C."/>
            <person name="Pinto D."/>
            <person name="Vollmers J."/>
            <person name="Rivas-Marin E."/>
            <person name="Kohn T."/>
            <person name="Peeters S.H."/>
            <person name="Heuer A."/>
            <person name="Rast P."/>
            <person name="Oberbeckmann S."/>
            <person name="Bunk B."/>
            <person name="Jeske O."/>
            <person name="Meyerdierks A."/>
            <person name="Storesund J.E."/>
            <person name="Kallscheuer N."/>
            <person name="Luecker S."/>
            <person name="Lage O.M."/>
            <person name="Pohl T."/>
            <person name="Merkel B.J."/>
            <person name="Hornburger P."/>
            <person name="Mueller R.-W."/>
            <person name="Bruemmer F."/>
            <person name="Labrenz M."/>
            <person name="Spormann A.M."/>
            <person name="Op Den Camp H."/>
            <person name="Overmann J."/>
            <person name="Amann R."/>
            <person name="Jetten M.S.M."/>
            <person name="Mascher T."/>
            <person name="Medema M.H."/>
            <person name="Devos D.P."/>
            <person name="Kaster A.-K."/>
            <person name="Ovreas L."/>
            <person name="Rohde M."/>
            <person name="Galperin M.Y."/>
            <person name="Jogler C."/>
        </authorList>
    </citation>
    <scope>NUCLEOTIDE SEQUENCE [LARGE SCALE GENOMIC DNA]</scope>
    <source>
        <strain evidence="7 8">Poly51</strain>
    </source>
</reference>
<dbReference type="GO" id="GO:0004866">
    <property type="term" value="F:endopeptidase inhibitor activity"/>
    <property type="evidence" value="ECO:0007669"/>
    <property type="project" value="InterPro"/>
</dbReference>
<dbReference type="Pfam" id="PF07677">
    <property type="entry name" value="A2M_recep"/>
    <property type="match status" value="1"/>
</dbReference>
<feature type="transmembrane region" description="Helical" evidence="5">
    <location>
        <begin position="819"/>
        <end position="837"/>
    </location>
</feature>
<dbReference type="Pfam" id="PF00207">
    <property type="entry name" value="A2M"/>
    <property type="match status" value="1"/>
</dbReference>
<dbReference type="EMBL" id="SJPW01000004">
    <property type="protein sequence ID" value="TWU54535.1"/>
    <property type="molecule type" value="Genomic_DNA"/>
</dbReference>
<dbReference type="Gene3D" id="2.60.40.1930">
    <property type="match status" value="1"/>
</dbReference>
<evidence type="ECO:0000313" key="8">
    <source>
        <dbReference type="Proteomes" id="UP000318288"/>
    </source>
</evidence>
<dbReference type="InterPro" id="IPR001599">
    <property type="entry name" value="Macroglobln_a2"/>
</dbReference>
<dbReference type="CDD" id="cd02891">
    <property type="entry name" value="A2M_like"/>
    <property type="match status" value="1"/>
</dbReference>
<proteinExistence type="inferred from homology"/>
<dbReference type="Pfam" id="PF07678">
    <property type="entry name" value="TED_complement"/>
    <property type="match status" value="1"/>
</dbReference>
<dbReference type="Gene3D" id="2.60.40.690">
    <property type="entry name" value="Alpha-macroglobulin, receptor-binding domain"/>
    <property type="match status" value="1"/>
</dbReference>
<dbReference type="InterPro" id="IPR047565">
    <property type="entry name" value="Alpha-macroglob_thiol-ester_cl"/>
</dbReference>
<dbReference type="PANTHER" id="PTHR11412:SF136">
    <property type="entry name" value="CD109 ANTIGEN"/>
    <property type="match status" value="1"/>
</dbReference>
<dbReference type="SUPFAM" id="SSF49410">
    <property type="entry name" value="Alpha-macroglobulin receptor domain"/>
    <property type="match status" value="1"/>
</dbReference>